<protein>
    <submittedName>
        <fullName evidence="1">Uncharacterized protein</fullName>
    </submittedName>
</protein>
<organism evidence="1 2">
    <name type="scientific">Reticulomyxa filosa</name>
    <dbReference type="NCBI Taxonomy" id="46433"/>
    <lineage>
        <taxon>Eukaryota</taxon>
        <taxon>Sar</taxon>
        <taxon>Rhizaria</taxon>
        <taxon>Retaria</taxon>
        <taxon>Foraminifera</taxon>
        <taxon>Monothalamids</taxon>
        <taxon>Reticulomyxidae</taxon>
        <taxon>Reticulomyxa</taxon>
    </lineage>
</organism>
<evidence type="ECO:0000313" key="1">
    <source>
        <dbReference type="EMBL" id="ETO06899.1"/>
    </source>
</evidence>
<evidence type="ECO:0000313" key="2">
    <source>
        <dbReference type="Proteomes" id="UP000023152"/>
    </source>
</evidence>
<gene>
    <name evidence="1" type="ORF">RFI_30493</name>
</gene>
<keyword evidence="2" id="KW-1185">Reference proteome</keyword>
<sequence>MGYPLDLEHICAIWLYCGKSCNVEFSKDQINFKHSKWIWLDWCLHNAVRTLCFHERREEAEMELYCGLKDVRLDNAKKEIKGGNFISHVSTSADIHVARIYRSDQGCILHFHPSMRRAINIYSCDVSWISPFGSEYEILFARSFVFGSEADHIQRKAWNAEIEEENEHTQTILLTSAEYNHFIERSIHVSAILDYTVDLNVIYVILNYGRIDDNGTTNVLFEFQEWKHQKDNLIKYEEKRKQFMESRCCNHHLNLFCIFLSETNLFGMKKTDIQLAIMFTVTFGLPFVEKDKKTWLKKR</sequence>
<reference evidence="1 2" key="1">
    <citation type="journal article" date="2013" name="Curr. Biol.">
        <title>The Genome of the Foraminiferan Reticulomyxa filosa.</title>
        <authorList>
            <person name="Glockner G."/>
            <person name="Hulsmann N."/>
            <person name="Schleicher M."/>
            <person name="Noegel A.A."/>
            <person name="Eichinger L."/>
            <person name="Gallinger C."/>
            <person name="Pawlowski J."/>
            <person name="Sierra R."/>
            <person name="Euteneuer U."/>
            <person name="Pillet L."/>
            <person name="Moustafa A."/>
            <person name="Platzer M."/>
            <person name="Groth M."/>
            <person name="Szafranski K."/>
            <person name="Schliwa M."/>
        </authorList>
    </citation>
    <scope>NUCLEOTIDE SEQUENCE [LARGE SCALE GENOMIC DNA]</scope>
</reference>
<comment type="caution">
    <text evidence="1">The sequence shown here is derived from an EMBL/GenBank/DDBJ whole genome shotgun (WGS) entry which is preliminary data.</text>
</comment>
<accession>X6LZ79</accession>
<dbReference type="Proteomes" id="UP000023152">
    <property type="component" value="Unassembled WGS sequence"/>
</dbReference>
<dbReference type="EMBL" id="ASPP01026696">
    <property type="protein sequence ID" value="ETO06899.1"/>
    <property type="molecule type" value="Genomic_DNA"/>
</dbReference>
<dbReference type="AlphaFoldDB" id="X6LZ79"/>
<name>X6LZ79_RETFI</name>
<dbReference type="OrthoDB" id="9990006at2759"/>
<proteinExistence type="predicted"/>
<dbReference type="SUPFAM" id="SSF56399">
    <property type="entry name" value="ADP-ribosylation"/>
    <property type="match status" value="1"/>
</dbReference>